<evidence type="ECO:0000313" key="3">
    <source>
        <dbReference type="EMBL" id="AMB21660.1"/>
    </source>
</evidence>
<evidence type="ECO:0000313" key="1">
    <source>
        <dbReference type="EMBL" id="AFJ20520.1"/>
    </source>
</evidence>
<dbReference type="OrthoDB" id="14974at10239"/>
<organism evidence="1 5">
    <name type="scientific">Cyprinid herpesvirus 2</name>
    <name type="common">CyHV-2</name>
    <dbReference type="NCBI Taxonomy" id="317878"/>
    <lineage>
        <taxon>Viruses</taxon>
        <taxon>Duplodnaviria</taxon>
        <taxon>Heunggongvirae</taxon>
        <taxon>Peploviricota</taxon>
        <taxon>Herviviricetes</taxon>
        <taxon>Herpesvirales</taxon>
        <taxon>Alloherpesviridae</taxon>
        <taxon>Cyvirus</taxon>
        <taxon>Cyvirus cyprinidallo2</taxon>
    </lineage>
</organism>
<sequence length="228" mass="25967">MFCGLDVCDTVTGMLGTVSGRFLHWLNFAVSADIRKFEEEREYLLKMDPDERLVLLEREVDDAAEVIRRVGTKAHPSSVDRIKLKAACIQLRNKQQAFGAEMIAQVSLDRTKDLLIDQALTEKRFIVRSSLRKAMQPQVAIERLSELKRQDAFGKHLEDLVGETLQDHYTELKEEFCDLAETNEDQSEDEGDDIVHQVLEDRSRKLGCTPSPELEDLQLRQIASSSSC</sequence>
<reference evidence="6" key="5">
    <citation type="journal article" date="2022" name="Can. J. Microbiol.">
        <title>Characterization and Prevalence of A New Fatal Genotype CyHV-2 in Mainland China.</title>
        <authorList>
            <person name="Li L."/>
            <person name="Luo Y."/>
            <person name="Gao Z."/>
            <person name="Huang J."/>
            <person name="Zheng X."/>
            <person name="Nie H."/>
            <person name="Zhang J."/>
            <person name="Lin L."/>
            <person name="Yuan J."/>
        </authorList>
    </citation>
    <scope>NUCLEOTIDE SEQUENCE [LARGE SCALE GENOMIC DNA]</scope>
</reference>
<reference evidence="3 7" key="3">
    <citation type="submission" date="2015-08" db="EMBL/GenBank/DDBJ databases">
        <authorList>
            <person name="Babu N.S."/>
            <person name="Beckwith C.J."/>
            <person name="Beseler K.G."/>
            <person name="Brison A."/>
            <person name="Carone J.V."/>
            <person name="Caskin T.P."/>
            <person name="Diamond M."/>
            <person name="Durham M.E."/>
            <person name="Foxe J.M."/>
            <person name="Go M."/>
            <person name="Henderson B.A."/>
            <person name="Jones I.B."/>
            <person name="McGettigan J.A."/>
            <person name="Micheletti S.J."/>
            <person name="Nasrallah M.E."/>
            <person name="Ortiz D."/>
            <person name="Piller C.R."/>
            <person name="Privatt S.R."/>
            <person name="Schneider S.L."/>
            <person name="Sharp S."/>
            <person name="Smith T.C."/>
            <person name="Stanton J.D."/>
            <person name="Ullery H.E."/>
            <person name="Wilson R.J."/>
            <person name="Serrano M.G."/>
            <person name="Buck G."/>
            <person name="Lee V."/>
            <person name="Wang Y."/>
            <person name="Carvalho R."/>
            <person name="Voegtly L."/>
            <person name="Shi R."/>
            <person name="Duckworth R."/>
            <person name="Johnson A."/>
            <person name="Loviza R."/>
            <person name="Walstead R."/>
            <person name="Shah Z."/>
            <person name="Kiflezghi M."/>
            <person name="Wade K."/>
            <person name="Ball S.L."/>
            <person name="Bradley K.W."/>
            <person name="Asai D.J."/>
            <person name="Bowman C.A."/>
            <person name="Russell D.A."/>
            <person name="Pope W.H."/>
            <person name="Jacobs-Sera D."/>
            <person name="Hendrix R.W."/>
            <person name="Hatfull G.F."/>
        </authorList>
    </citation>
    <scope>NUCLEOTIDE SEQUENCE [LARGE SCALE GENOMIC DNA]</scope>
    <source>
        <strain evidence="3">SY</strain>
    </source>
</reference>
<reference evidence="4" key="4">
    <citation type="submission" date="2019-10" db="EMBL/GenBank/DDBJ databases">
        <title>The complete genome of Cyprinid herpesvirus 2, a new strain isolated from Allogynogenetic crucian carp.</title>
        <authorList>
            <person name="Jiang Y."/>
            <person name="Wang H."/>
            <person name="Lu L."/>
        </authorList>
    </citation>
    <scope>NUCLEOTIDE SEQUENCE</scope>
    <source>
        <strain evidence="4">YC-01</strain>
    </source>
</reference>
<keyword evidence="5" id="KW-1185">Reference proteome</keyword>
<dbReference type="Proteomes" id="UP000142765">
    <property type="component" value="Segment"/>
</dbReference>
<accession>K7PCN6</accession>
<dbReference type="EMBL" id="KM200722">
    <property type="protein sequence ID" value="AKC02037.1"/>
    <property type="molecule type" value="Genomic_DNA"/>
</dbReference>
<dbReference type="EMBL" id="MN593216">
    <property type="protein sequence ID" value="QIV66907.1"/>
    <property type="molecule type" value="Genomic_DNA"/>
</dbReference>
<reference evidence="2" key="2">
    <citation type="journal article" date="2015" name="Can. J. Microbiol.">
        <title>Characterization and Prevalence of A New Fatal Genotype CyHV-2 in Mainland China.</title>
        <authorList>
            <person name="Li L."/>
            <person name="Luo Y."/>
            <person name="Gao Z."/>
            <person name="Huang J."/>
            <person name="Zheng X."/>
            <person name="Nie H."/>
            <person name="Zhang J."/>
            <person name="Lin L."/>
            <person name="Yuan J."/>
        </authorList>
    </citation>
    <scope>NUCLEOTIDE SEQUENCE [LARGE SCALE GENOMIC DNA]</scope>
    <source>
        <strain evidence="2">SY-C1</strain>
    </source>
</reference>
<dbReference type="Proteomes" id="UP000101183">
    <property type="component" value="Segment"/>
</dbReference>
<dbReference type="EMBL" id="JQ815364">
    <property type="protein sequence ID" value="AFJ20520.1"/>
    <property type="molecule type" value="Genomic_DNA"/>
</dbReference>
<evidence type="ECO:0000313" key="4">
    <source>
        <dbReference type="EMBL" id="QIV66907.1"/>
    </source>
</evidence>
<dbReference type="EMBL" id="KT387800">
    <property type="protein sequence ID" value="AMB21660.1"/>
    <property type="molecule type" value="Genomic_DNA"/>
</dbReference>
<reference evidence="1 5" key="1">
    <citation type="journal article" date="2013" name="J. Virol.">
        <title>Comparative genomics of carp herpesviruses.</title>
        <authorList>
            <person name="Davison A.J."/>
            <person name="Kurobe T."/>
            <person name="Gatherer D."/>
            <person name="Cunningham C."/>
            <person name="Korf I."/>
            <person name="Fukuda H."/>
            <person name="Hedrick R.P."/>
            <person name="Waltzek T.B."/>
        </authorList>
    </citation>
    <scope>NUCLEOTIDE SEQUENCE [LARGE SCALE GENOMIC DNA]</scope>
    <source>
        <strain evidence="1">ST-J1</strain>
    </source>
</reference>
<evidence type="ECO:0000313" key="6">
    <source>
        <dbReference type="Proteomes" id="UP000126788"/>
    </source>
</evidence>
<protein>
    <submittedName>
        <fullName evidence="1 3">ORF91</fullName>
    </submittedName>
</protein>
<name>K7PCN6_CYHV2</name>
<dbReference type="KEGG" id="vg:14011328"/>
<dbReference type="Proteomes" id="UP000126788">
    <property type="component" value="Genome"/>
</dbReference>
<dbReference type="RefSeq" id="YP_007003910.1">
    <property type="nucleotide sequence ID" value="NC_019495.1"/>
</dbReference>
<gene>
    <name evidence="1" type="ORF">CyHV2_ORF91</name>
</gene>
<evidence type="ECO:0000313" key="5">
    <source>
        <dbReference type="Proteomes" id="UP000101183"/>
    </source>
</evidence>
<dbReference type="GeneID" id="14011328"/>
<evidence type="ECO:0000313" key="2">
    <source>
        <dbReference type="EMBL" id="AKC02037.1"/>
    </source>
</evidence>
<proteinExistence type="predicted"/>
<evidence type="ECO:0000313" key="7">
    <source>
        <dbReference type="Proteomes" id="UP000142765"/>
    </source>
</evidence>